<dbReference type="InterPro" id="IPR052531">
    <property type="entry name" value="CarD-like_regulator"/>
</dbReference>
<sequence length="172" mass="19472">MIKKLLTGVTSMFEVGDKIFYPMHGACLIKAIEEKELLSEKQLYFILDIPSQKLKIMLAKDKIDQLGVRKVVNGSTIDQVLSEFNHGETDFTINSNLRFRSNMNKMRTGDIHQGAEVIRDLMRISSKKSLPLGDQNMLSNARDFLVSEMILVLEIPLDQANDLLDQAISKDT</sequence>
<evidence type="ECO:0000259" key="1">
    <source>
        <dbReference type="SMART" id="SM01058"/>
    </source>
</evidence>
<feature type="domain" description="CarD-like/TRCF RNAP-interacting" evidence="1">
    <location>
        <begin position="12"/>
        <end position="122"/>
    </location>
</feature>
<dbReference type="PANTHER" id="PTHR38447:SF1">
    <property type="entry name" value="RNA POLYMERASE-BINDING TRANSCRIPTION FACTOR CARD"/>
    <property type="match status" value="1"/>
</dbReference>
<dbReference type="InterPro" id="IPR003711">
    <property type="entry name" value="CarD-like/TRCF_RID"/>
</dbReference>
<gene>
    <name evidence="2" type="ORF">J2S11_003577</name>
</gene>
<keyword evidence="3" id="KW-1185">Reference proteome</keyword>
<dbReference type="SMART" id="SM01058">
    <property type="entry name" value="CarD_TRCF"/>
    <property type="match status" value="1"/>
</dbReference>
<dbReference type="Gene3D" id="1.20.58.1290">
    <property type="entry name" value="CarD-like, C-terminal domain"/>
    <property type="match status" value="1"/>
</dbReference>
<evidence type="ECO:0000313" key="2">
    <source>
        <dbReference type="EMBL" id="MDQ0167650.1"/>
    </source>
</evidence>
<name>A0ABT9W323_9BACI</name>
<dbReference type="PANTHER" id="PTHR38447">
    <property type="entry name" value="TRANSCRIPTION FACTOR YDEB-RELATED"/>
    <property type="match status" value="1"/>
</dbReference>
<accession>A0ABT9W323</accession>
<dbReference type="InterPro" id="IPR036101">
    <property type="entry name" value="CarD-like/TRCF_RID_sf"/>
</dbReference>
<dbReference type="InterPro" id="IPR042215">
    <property type="entry name" value="CarD-like_C"/>
</dbReference>
<organism evidence="2 3">
    <name type="scientific">Caldalkalibacillus horti</name>
    <dbReference type="NCBI Taxonomy" id="77523"/>
    <lineage>
        <taxon>Bacteria</taxon>
        <taxon>Bacillati</taxon>
        <taxon>Bacillota</taxon>
        <taxon>Bacilli</taxon>
        <taxon>Bacillales</taxon>
        <taxon>Bacillaceae</taxon>
        <taxon>Caldalkalibacillus</taxon>
    </lineage>
</organism>
<evidence type="ECO:0000313" key="3">
    <source>
        <dbReference type="Proteomes" id="UP001235840"/>
    </source>
</evidence>
<proteinExistence type="predicted"/>
<reference evidence="2 3" key="1">
    <citation type="submission" date="2023-07" db="EMBL/GenBank/DDBJ databases">
        <title>Genomic Encyclopedia of Type Strains, Phase IV (KMG-IV): sequencing the most valuable type-strain genomes for metagenomic binning, comparative biology and taxonomic classification.</title>
        <authorList>
            <person name="Goeker M."/>
        </authorList>
    </citation>
    <scope>NUCLEOTIDE SEQUENCE [LARGE SCALE GENOMIC DNA]</scope>
    <source>
        <strain evidence="2 3">DSM 12751</strain>
    </source>
</reference>
<dbReference type="InterPro" id="IPR048792">
    <property type="entry name" value="CarD_C"/>
</dbReference>
<dbReference type="SUPFAM" id="SSF141259">
    <property type="entry name" value="CarD-like"/>
    <property type="match status" value="1"/>
</dbReference>
<protein>
    <submittedName>
        <fullName evidence="2">CarD family transcriptional regulator</fullName>
    </submittedName>
</protein>
<comment type="caution">
    <text evidence="2">The sequence shown here is derived from an EMBL/GenBank/DDBJ whole genome shotgun (WGS) entry which is preliminary data.</text>
</comment>
<dbReference type="Proteomes" id="UP001235840">
    <property type="component" value="Unassembled WGS sequence"/>
</dbReference>
<dbReference type="Pfam" id="PF21095">
    <property type="entry name" value="CarD_C"/>
    <property type="match status" value="1"/>
</dbReference>
<dbReference type="Pfam" id="PF02559">
    <property type="entry name" value="CarD_TRCF_RID"/>
    <property type="match status" value="1"/>
</dbReference>
<dbReference type="Gene3D" id="2.40.10.170">
    <property type="match status" value="1"/>
</dbReference>
<dbReference type="EMBL" id="JAUSTY010000018">
    <property type="protein sequence ID" value="MDQ0167650.1"/>
    <property type="molecule type" value="Genomic_DNA"/>
</dbReference>